<reference evidence="2" key="1">
    <citation type="journal article" date="2017" name="Front. Plant Sci.">
        <title>Climate Clever Clovers: New Paradigm to Reduce the Environmental Footprint of Ruminants by Breeding Low Methanogenic Forages Utilizing Haplotype Variation.</title>
        <authorList>
            <person name="Kaur P."/>
            <person name="Appels R."/>
            <person name="Bayer P.E."/>
            <person name="Keeble-Gagnere G."/>
            <person name="Wang J."/>
            <person name="Hirakawa H."/>
            <person name="Shirasawa K."/>
            <person name="Vercoe P."/>
            <person name="Stefanova K."/>
            <person name="Durmic Z."/>
            <person name="Nichols P."/>
            <person name="Revell C."/>
            <person name="Isobe S.N."/>
            <person name="Edwards D."/>
            <person name="Erskine W."/>
        </authorList>
    </citation>
    <scope>NUCLEOTIDE SEQUENCE [LARGE SCALE GENOMIC DNA]</scope>
    <source>
        <strain evidence="2">cv. Daliak</strain>
    </source>
</reference>
<protein>
    <submittedName>
        <fullName evidence="1">Uncharacterized protein</fullName>
    </submittedName>
</protein>
<dbReference type="Proteomes" id="UP000242715">
    <property type="component" value="Unassembled WGS sequence"/>
</dbReference>
<sequence>MGLFSRPNSLKLKLTREHCMKSLLTKAIFRTIPIQSLRPWMNNRDLSPKPSYRIEQSVLISIPCLKLLANNKLLLQSKEPNRRKRELADYETNVTIEIIGEIVFSNSEVDKKDATIIFAFNLLSLSYLEFAKLLCTTPISEVLSSPEKTVACTVVVAAPLPQHLFIFDPGVDECHVRSLAAICGNGVCVFDPGGDDHGFGSLVLILIKNHGTQSPLQVPWDRGKLGVSKSLFSVKHTFINCLFSFTLEAVSFPARGAASCLSWVSLKKKKRI</sequence>
<gene>
    <name evidence="1" type="ORF">TSUD_136480</name>
</gene>
<keyword evidence="2" id="KW-1185">Reference proteome</keyword>
<dbReference type="AlphaFoldDB" id="A0A2Z6P446"/>
<evidence type="ECO:0000313" key="1">
    <source>
        <dbReference type="EMBL" id="GAU49333.1"/>
    </source>
</evidence>
<name>A0A2Z6P446_TRISU</name>
<evidence type="ECO:0000313" key="2">
    <source>
        <dbReference type="Proteomes" id="UP000242715"/>
    </source>
</evidence>
<dbReference type="EMBL" id="DF974549">
    <property type="protein sequence ID" value="GAU49333.1"/>
    <property type="molecule type" value="Genomic_DNA"/>
</dbReference>
<proteinExistence type="predicted"/>
<organism evidence="1 2">
    <name type="scientific">Trifolium subterraneum</name>
    <name type="common">Subterranean clover</name>
    <dbReference type="NCBI Taxonomy" id="3900"/>
    <lineage>
        <taxon>Eukaryota</taxon>
        <taxon>Viridiplantae</taxon>
        <taxon>Streptophyta</taxon>
        <taxon>Embryophyta</taxon>
        <taxon>Tracheophyta</taxon>
        <taxon>Spermatophyta</taxon>
        <taxon>Magnoliopsida</taxon>
        <taxon>eudicotyledons</taxon>
        <taxon>Gunneridae</taxon>
        <taxon>Pentapetalae</taxon>
        <taxon>rosids</taxon>
        <taxon>fabids</taxon>
        <taxon>Fabales</taxon>
        <taxon>Fabaceae</taxon>
        <taxon>Papilionoideae</taxon>
        <taxon>50 kb inversion clade</taxon>
        <taxon>NPAAA clade</taxon>
        <taxon>Hologalegina</taxon>
        <taxon>IRL clade</taxon>
        <taxon>Trifolieae</taxon>
        <taxon>Trifolium</taxon>
    </lineage>
</organism>
<accession>A0A2Z6P446</accession>